<dbReference type="EMBL" id="GBXM01096973">
    <property type="protein sequence ID" value="JAH11604.1"/>
    <property type="molecule type" value="Transcribed_RNA"/>
</dbReference>
<accession>A0A0E9Q4C5</accession>
<protein>
    <submittedName>
        <fullName evidence="1">Uncharacterized protein</fullName>
    </submittedName>
</protein>
<sequence length="45" mass="5153">MIQMCSRKSNLLINHCDKYLGSWITKHTAPHSFVSATLQSNQNFT</sequence>
<dbReference type="AlphaFoldDB" id="A0A0E9Q4C5"/>
<evidence type="ECO:0000313" key="1">
    <source>
        <dbReference type="EMBL" id="JAH11604.1"/>
    </source>
</evidence>
<name>A0A0E9Q4C5_ANGAN</name>
<reference evidence="1" key="2">
    <citation type="journal article" date="2015" name="Fish Shellfish Immunol.">
        <title>Early steps in the European eel (Anguilla anguilla)-Vibrio vulnificus interaction in the gills: Role of the RtxA13 toxin.</title>
        <authorList>
            <person name="Callol A."/>
            <person name="Pajuelo D."/>
            <person name="Ebbesson L."/>
            <person name="Teles M."/>
            <person name="MacKenzie S."/>
            <person name="Amaro C."/>
        </authorList>
    </citation>
    <scope>NUCLEOTIDE SEQUENCE</scope>
</reference>
<organism evidence="1">
    <name type="scientific">Anguilla anguilla</name>
    <name type="common">European freshwater eel</name>
    <name type="synonym">Muraena anguilla</name>
    <dbReference type="NCBI Taxonomy" id="7936"/>
    <lineage>
        <taxon>Eukaryota</taxon>
        <taxon>Metazoa</taxon>
        <taxon>Chordata</taxon>
        <taxon>Craniata</taxon>
        <taxon>Vertebrata</taxon>
        <taxon>Euteleostomi</taxon>
        <taxon>Actinopterygii</taxon>
        <taxon>Neopterygii</taxon>
        <taxon>Teleostei</taxon>
        <taxon>Anguilliformes</taxon>
        <taxon>Anguillidae</taxon>
        <taxon>Anguilla</taxon>
    </lineage>
</organism>
<reference evidence="1" key="1">
    <citation type="submission" date="2014-11" db="EMBL/GenBank/DDBJ databases">
        <authorList>
            <person name="Amaro Gonzalez C."/>
        </authorList>
    </citation>
    <scope>NUCLEOTIDE SEQUENCE</scope>
</reference>
<proteinExistence type="predicted"/>